<dbReference type="Proteomes" id="UP000036923">
    <property type="component" value="Unassembled WGS sequence"/>
</dbReference>
<dbReference type="EMBL" id="LGTC01000001">
    <property type="protein sequence ID" value="KNY25206.1"/>
    <property type="molecule type" value="Genomic_DNA"/>
</dbReference>
<dbReference type="PROSITE" id="PS51257">
    <property type="entry name" value="PROKAR_LIPOPROTEIN"/>
    <property type="match status" value="1"/>
</dbReference>
<keyword evidence="2" id="KW-1185">Reference proteome</keyword>
<dbReference type="AlphaFoldDB" id="A0A0L6JHA1"/>
<protein>
    <submittedName>
        <fullName evidence="1">Uncharacterized protein</fullName>
    </submittedName>
</protein>
<organism evidence="1 2">
    <name type="scientific">Pseudobacteroides cellulosolvens ATCC 35603 = DSM 2933</name>
    <dbReference type="NCBI Taxonomy" id="398512"/>
    <lineage>
        <taxon>Bacteria</taxon>
        <taxon>Bacillati</taxon>
        <taxon>Bacillota</taxon>
        <taxon>Clostridia</taxon>
        <taxon>Eubacteriales</taxon>
        <taxon>Oscillospiraceae</taxon>
        <taxon>Pseudobacteroides</taxon>
    </lineage>
</organism>
<accession>A0A0L6JHA1</accession>
<evidence type="ECO:0000313" key="1">
    <source>
        <dbReference type="EMBL" id="KNY25206.1"/>
    </source>
</evidence>
<reference evidence="2" key="1">
    <citation type="submission" date="2015-07" db="EMBL/GenBank/DDBJ databases">
        <title>Near-Complete Genome Sequence of the Cellulolytic Bacterium Bacteroides (Pseudobacteroides) cellulosolvens ATCC 35603.</title>
        <authorList>
            <person name="Dassa B."/>
            <person name="Utturkar S.M."/>
            <person name="Klingeman D.M."/>
            <person name="Hurt R.A."/>
            <person name="Keller M."/>
            <person name="Xu J."/>
            <person name="Reddy Y.H.K."/>
            <person name="Borovok I."/>
            <person name="Grinberg I.R."/>
            <person name="Lamed R."/>
            <person name="Zhivin O."/>
            <person name="Bayer E.A."/>
            <person name="Brown S.D."/>
        </authorList>
    </citation>
    <scope>NUCLEOTIDE SEQUENCE [LARGE SCALE GENOMIC DNA]</scope>
    <source>
        <strain evidence="2">DSM 2933</strain>
    </source>
</reference>
<name>A0A0L6JHA1_9FIRM</name>
<comment type="caution">
    <text evidence="1">The sequence shown here is derived from an EMBL/GenBank/DDBJ whole genome shotgun (WGS) entry which is preliminary data.</text>
</comment>
<gene>
    <name evidence="1" type="ORF">Bccel_0463</name>
</gene>
<proteinExistence type="predicted"/>
<dbReference type="STRING" id="398512.Bccel_0463"/>
<evidence type="ECO:0000313" key="2">
    <source>
        <dbReference type="Proteomes" id="UP000036923"/>
    </source>
</evidence>
<sequence precursor="true">MKTSRSNLLILLLIIFCVLITSCNSNIKQANNLKPETNAPKSAFSNKIKEEFSKQLNVIVYDNYIGP</sequence>